<evidence type="ECO:0000313" key="4">
    <source>
        <dbReference type="Proteomes" id="UP000191144"/>
    </source>
</evidence>
<protein>
    <submittedName>
        <fullName evidence="3">LAME_0G10616g1_1</fullName>
    </submittedName>
</protein>
<feature type="region of interest" description="Disordered" evidence="1">
    <location>
        <begin position="1"/>
        <end position="154"/>
    </location>
</feature>
<proteinExistence type="predicted"/>
<feature type="compositionally biased region" description="Low complexity" evidence="1">
    <location>
        <begin position="107"/>
        <end position="119"/>
    </location>
</feature>
<dbReference type="Pfam" id="PF06991">
    <property type="entry name" value="MFAP1"/>
    <property type="match status" value="1"/>
</dbReference>
<reference evidence="4" key="1">
    <citation type="submission" date="2016-03" db="EMBL/GenBank/DDBJ databases">
        <authorList>
            <person name="Devillers Hugo."/>
        </authorList>
    </citation>
    <scope>NUCLEOTIDE SEQUENCE [LARGE SCALE GENOMIC DNA]</scope>
</reference>
<evidence type="ECO:0000256" key="1">
    <source>
        <dbReference type="SAM" id="MobiDB-lite"/>
    </source>
</evidence>
<dbReference type="AlphaFoldDB" id="A0A1G4K921"/>
<accession>A0A1G4K921</accession>
<dbReference type="Proteomes" id="UP000191144">
    <property type="component" value="Chromosome G"/>
</dbReference>
<dbReference type="OrthoDB" id="4070429at2759"/>
<feature type="compositionally biased region" description="Polar residues" evidence="1">
    <location>
        <begin position="53"/>
        <end position="65"/>
    </location>
</feature>
<evidence type="ECO:0000313" key="3">
    <source>
        <dbReference type="EMBL" id="SCV00570.1"/>
    </source>
</evidence>
<feature type="region of interest" description="Disordered" evidence="1">
    <location>
        <begin position="261"/>
        <end position="334"/>
    </location>
</feature>
<dbReference type="EMBL" id="LT598484">
    <property type="protein sequence ID" value="SCV00570.1"/>
    <property type="molecule type" value="Genomic_DNA"/>
</dbReference>
<organism evidence="3 4">
    <name type="scientific">Lachancea meyersii CBS 8951</name>
    <dbReference type="NCBI Taxonomy" id="1266667"/>
    <lineage>
        <taxon>Eukaryota</taxon>
        <taxon>Fungi</taxon>
        <taxon>Dikarya</taxon>
        <taxon>Ascomycota</taxon>
        <taxon>Saccharomycotina</taxon>
        <taxon>Saccharomycetes</taxon>
        <taxon>Saccharomycetales</taxon>
        <taxon>Saccharomycetaceae</taxon>
        <taxon>Lachancea</taxon>
    </lineage>
</organism>
<keyword evidence="4" id="KW-1185">Reference proteome</keyword>
<feature type="compositionally biased region" description="Basic and acidic residues" evidence="1">
    <location>
        <begin position="27"/>
        <end position="39"/>
    </location>
</feature>
<name>A0A1G4K921_9SACH</name>
<feature type="compositionally biased region" description="Polar residues" evidence="1">
    <location>
        <begin position="273"/>
        <end position="282"/>
    </location>
</feature>
<gene>
    <name evidence="3" type="ORF">LAME_0G10616G</name>
</gene>
<feature type="domain" description="Micro-fibrillar-associated protein 1 C-terminal" evidence="2">
    <location>
        <begin position="121"/>
        <end position="239"/>
    </location>
</feature>
<sequence>MAIRHFRRTDALEEISSSSDSSDNSSDDERNDERSDELKSAYLQETKAEKTVPGTTSDTLKTLSDQDAERVGSGAVFSECPQGMKDIPAAPGAEERSDVENSDSSDQEASVSVESSESSSSDEEYVLHKPVFLARSKRPAGDVQSTNVASGGSKTALAAKIQEENERAKQVDKLASIRQASLNTNKDMLNSILALDDNDSRDPATELRLWQERQQARALRLRKAQEQKQSELEDYESAKLANAFFADDLKTEHLTQLIKNAQNSHSDVHHSKSIPTKSTAYDNKSEKRKSNFKRPSTIKSRKYNPQPLSKAETTLKAESSQSKVQDEQNEYSVI</sequence>
<feature type="compositionally biased region" description="Polar residues" evidence="1">
    <location>
        <begin position="143"/>
        <end position="153"/>
    </location>
</feature>
<dbReference type="InterPro" id="IPR009730">
    <property type="entry name" value="MFAP1_C"/>
</dbReference>
<evidence type="ECO:0000259" key="2">
    <source>
        <dbReference type="Pfam" id="PF06991"/>
    </source>
</evidence>